<reference evidence="1" key="1">
    <citation type="journal article" date="2014" name="Front. Microbiol.">
        <title>High frequency of phylogenetically diverse reductive dehalogenase-homologous genes in deep subseafloor sedimentary metagenomes.</title>
        <authorList>
            <person name="Kawai M."/>
            <person name="Futagami T."/>
            <person name="Toyoda A."/>
            <person name="Takaki Y."/>
            <person name="Nishi S."/>
            <person name="Hori S."/>
            <person name="Arai W."/>
            <person name="Tsubouchi T."/>
            <person name="Morono Y."/>
            <person name="Uchiyama I."/>
            <person name="Ito T."/>
            <person name="Fujiyama A."/>
            <person name="Inagaki F."/>
            <person name="Takami H."/>
        </authorList>
    </citation>
    <scope>NUCLEOTIDE SEQUENCE</scope>
    <source>
        <strain evidence="1">Expedition CK06-06</strain>
    </source>
</reference>
<dbReference type="SUPFAM" id="SSF53756">
    <property type="entry name" value="UDP-Glycosyltransferase/glycogen phosphorylase"/>
    <property type="match status" value="1"/>
</dbReference>
<accession>X1VW92</accession>
<name>X1VW92_9ZZZZ</name>
<comment type="caution">
    <text evidence="1">The sequence shown here is derived from an EMBL/GenBank/DDBJ whole genome shotgun (WGS) entry which is preliminary data.</text>
</comment>
<organism evidence="1">
    <name type="scientific">marine sediment metagenome</name>
    <dbReference type="NCBI Taxonomy" id="412755"/>
    <lineage>
        <taxon>unclassified sequences</taxon>
        <taxon>metagenomes</taxon>
        <taxon>ecological metagenomes</taxon>
    </lineage>
</organism>
<dbReference type="AlphaFoldDB" id="X1VW92"/>
<proteinExistence type="predicted"/>
<dbReference type="EMBL" id="BARW01026101">
    <property type="protein sequence ID" value="GAJ15280.1"/>
    <property type="molecule type" value="Genomic_DNA"/>
</dbReference>
<evidence type="ECO:0000313" key="1">
    <source>
        <dbReference type="EMBL" id="GAJ15280.1"/>
    </source>
</evidence>
<gene>
    <name evidence="1" type="ORF">S12H4_42623</name>
</gene>
<protein>
    <recommendedName>
        <fullName evidence="2">Glycosyl transferase family 1 domain-containing protein</fullName>
    </recommendedName>
</protein>
<feature type="non-terminal residue" evidence="1">
    <location>
        <position position="1"/>
    </location>
</feature>
<sequence length="69" mass="8074">ENILIADSETDFAQFVLMCFRDANLRTKLTTNAIKLVRSEYSWEQIGRKLNAYLDAFVINYEYPPSPRI</sequence>
<evidence type="ECO:0008006" key="2">
    <source>
        <dbReference type="Google" id="ProtNLM"/>
    </source>
</evidence>